<comment type="caution">
    <text evidence="2">The sequence shown here is derived from an EMBL/GenBank/DDBJ whole genome shotgun (WGS) entry which is preliminary data.</text>
</comment>
<evidence type="ECO:0000313" key="1">
    <source>
        <dbReference type="EMBL" id="KAG6956428.1"/>
    </source>
</evidence>
<dbReference type="VEuPathDB" id="FungiDB:PC110_g16251"/>
<evidence type="ECO:0000313" key="3">
    <source>
        <dbReference type="Proteomes" id="UP000251314"/>
    </source>
</evidence>
<keyword evidence="3" id="KW-1185">Reference proteome</keyword>
<reference evidence="2 3" key="1">
    <citation type="submission" date="2018-01" db="EMBL/GenBank/DDBJ databases">
        <title>Draft genome of the strawberry crown rot pathogen Phytophthora cactorum.</title>
        <authorList>
            <person name="Armitage A.D."/>
            <person name="Lysoe E."/>
            <person name="Nellist C.F."/>
            <person name="Harrison R.J."/>
            <person name="Brurberg M.B."/>
        </authorList>
    </citation>
    <scope>NUCLEOTIDE SEQUENCE [LARGE SCALE GENOMIC DNA]</scope>
    <source>
        <strain evidence="2 3">10300</strain>
    </source>
</reference>
<name>A0A329RRQ9_9STRA</name>
<dbReference type="Proteomes" id="UP000251314">
    <property type="component" value="Unassembled WGS sequence"/>
</dbReference>
<dbReference type="OrthoDB" id="126897at2759"/>
<protein>
    <submittedName>
        <fullName evidence="2">Uncharacterized protein</fullName>
    </submittedName>
</protein>
<reference evidence="1" key="2">
    <citation type="submission" date="2021-01" db="EMBL/GenBank/DDBJ databases">
        <title>Phytophthora aleatoria, a newly-described species from Pinus radiata is distinct from Phytophthora cactorum isolates based on comparative genomics.</title>
        <authorList>
            <person name="Mcdougal R."/>
            <person name="Panda P."/>
            <person name="Williams N."/>
            <person name="Studholme D.J."/>
        </authorList>
    </citation>
    <scope>NUCLEOTIDE SEQUENCE</scope>
    <source>
        <strain evidence="1">NZFS 3830</strain>
    </source>
</reference>
<proteinExistence type="predicted"/>
<dbReference type="Proteomes" id="UP000688947">
    <property type="component" value="Unassembled WGS sequence"/>
</dbReference>
<dbReference type="EMBL" id="JAENGZ010000607">
    <property type="protein sequence ID" value="KAG6956428.1"/>
    <property type="molecule type" value="Genomic_DNA"/>
</dbReference>
<gene>
    <name evidence="1" type="ORF">JG687_00010602</name>
    <name evidence="2" type="ORF">PC110_g16251</name>
</gene>
<dbReference type="EMBL" id="MJFZ01000571">
    <property type="protein sequence ID" value="RAW27353.1"/>
    <property type="molecule type" value="Genomic_DNA"/>
</dbReference>
<organism evidence="2 3">
    <name type="scientific">Phytophthora cactorum</name>
    <dbReference type="NCBI Taxonomy" id="29920"/>
    <lineage>
        <taxon>Eukaryota</taxon>
        <taxon>Sar</taxon>
        <taxon>Stramenopiles</taxon>
        <taxon>Oomycota</taxon>
        <taxon>Peronosporomycetes</taxon>
        <taxon>Peronosporales</taxon>
        <taxon>Peronosporaceae</taxon>
        <taxon>Phytophthora</taxon>
    </lineage>
</organism>
<accession>A0A329RRQ9</accession>
<evidence type="ECO:0000313" key="2">
    <source>
        <dbReference type="EMBL" id="RAW27353.1"/>
    </source>
</evidence>
<dbReference type="AlphaFoldDB" id="A0A329RRQ9"/>
<sequence length="86" mass="9637">MEIIADDFSKTVQYSLEESNVVPHIIGDAKFAPVYNMGQTAIYIDMNPNTTIDFVGAKHVDAVQGKIMLPRNVLQILWANLLYVLI</sequence>